<dbReference type="EMBL" id="CAESAO010000073">
    <property type="protein sequence ID" value="CAB4344186.1"/>
    <property type="molecule type" value="Genomic_DNA"/>
</dbReference>
<sequence>MLQGAKLLDLAVSDIERVEDLVFTDLCCSGFNHQNRFFGAGDN</sequence>
<proteinExistence type="predicted"/>
<accession>A0A6J5ZS67</accession>
<reference evidence="1" key="1">
    <citation type="submission" date="2020-05" db="EMBL/GenBank/DDBJ databases">
        <authorList>
            <person name="Chiriac C."/>
            <person name="Salcher M."/>
            <person name="Ghai R."/>
            <person name="Kavagutti S V."/>
        </authorList>
    </citation>
    <scope>NUCLEOTIDE SEQUENCE</scope>
</reference>
<protein>
    <submittedName>
        <fullName evidence="1">Unannotated protein</fullName>
    </submittedName>
</protein>
<evidence type="ECO:0000313" key="1">
    <source>
        <dbReference type="EMBL" id="CAB4344186.1"/>
    </source>
</evidence>
<organism evidence="1">
    <name type="scientific">freshwater metagenome</name>
    <dbReference type="NCBI Taxonomy" id="449393"/>
    <lineage>
        <taxon>unclassified sequences</taxon>
        <taxon>metagenomes</taxon>
        <taxon>ecological metagenomes</taxon>
    </lineage>
</organism>
<name>A0A6J5ZS67_9ZZZZ</name>
<gene>
    <name evidence="1" type="ORF">UFOPK3522_00922</name>
</gene>
<dbReference type="AlphaFoldDB" id="A0A6J5ZS67"/>